<sequence length="149" mass="16452">MRGSLLGTSGFGGGSRGQRGQQGRTLLGGDLRTRAGYTPLLLRALRSLGAYVRAHGMTAAEYRREFGPPRTRALSARSFSRKRRGCASDPPRAEAPARVRAREPDRDVRARRGRSAGCRRSPGPRRPGGRSGGWRRCRRRWRGRRGRGG</sequence>
<keyword evidence="3" id="KW-1185">Reference proteome</keyword>
<reference evidence="2 3" key="1">
    <citation type="submission" date="2019-07" db="EMBL/GenBank/DDBJ databases">
        <title>New species of Amycolatopsis and Streptomyces.</title>
        <authorList>
            <person name="Duangmal K."/>
            <person name="Teo W.F.A."/>
            <person name="Lipun K."/>
        </authorList>
    </citation>
    <scope>NUCLEOTIDE SEQUENCE [LARGE SCALE GENOMIC DNA]</scope>
    <source>
        <strain evidence="2 3">NBRC 106415</strain>
    </source>
</reference>
<feature type="compositionally biased region" description="Basic residues" evidence="1">
    <location>
        <begin position="133"/>
        <end position="149"/>
    </location>
</feature>
<protein>
    <submittedName>
        <fullName evidence="2">Uncharacterized protein</fullName>
    </submittedName>
</protein>
<feature type="compositionally biased region" description="Low complexity" evidence="1">
    <location>
        <begin position="18"/>
        <end position="27"/>
    </location>
</feature>
<evidence type="ECO:0000313" key="3">
    <source>
        <dbReference type="Proteomes" id="UP000400924"/>
    </source>
</evidence>
<feature type="region of interest" description="Disordered" evidence="1">
    <location>
        <begin position="1"/>
        <end position="27"/>
    </location>
</feature>
<name>A0A5N8XP53_9ACTN</name>
<dbReference type="GO" id="GO:0008270">
    <property type="term" value="F:zinc ion binding"/>
    <property type="evidence" value="ECO:0007669"/>
    <property type="project" value="InterPro"/>
</dbReference>
<dbReference type="EMBL" id="VJZC01000278">
    <property type="protein sequence ID" value="MPY61189.1"/>
    <property type="molecule type" value="Genomic_DNA"/>
</dbReference>
<dbReference type="GO" id="GO:0003677">
    <property type="term" value="F:DNA binding"/>
    <property type="evidence" value="ECO:0007669"/>
    <property type="project" value="InterPro"/>
</dbReference>
<gene>
    <name evidence="2" type="ORF">FNH08_29840</name>
</gene>
<dbReference type="Proteomes" id="UP000400924">
    <property type="component" value="Unassembled WGS sequence"/>
</dbReference>
<dbReference type="InterPro" id="IPR008807">
    <property type="entry name" value="ROS_MUCR"/>
</dbReference>
<proteinExistence type="predicted"/>
<organism evidence="2 3">
    <name type="scientific">Streptomyces spongiae</name>
    <dbReference type="NCBI Taxonomy" id="565072"/>
    <lineage>
        <taxon>Bacteria</taxon>
        <taxon>Bacillati</taxon>
        <taxon>Actinomycetota</taxon>
        <taxon>Actinomycetes</taxon>
        <taxon>Kitasatosporales</taxon>
        <taxon>Streptomycetaceae</taxon>
        <taxon>Streptomyces</taxon>
    </lineage>
</organism>
<dbReference type="GO" id="GO:0006355">
    <property type="term" value="P:regulation of DNA-templated transcription"/>
    <property type="evidence" value="ECO:0007669"/>
    <property type="project" value="InterPro"/>
</dbReference>
<dbReference type="AlphaFoldDB" id="A0A5N8XP53"/>
<comment type="caution">
    <text evidence="2">The sequence shown here is derived from an EMBL/GenBank/DDBJ whole genome shotgun (WGS) entry which is preliminary data.</text>
</comment>
<evidence type="ECO:0000256" key="1">
    <source>
        <dbReference type="SAM" id="MobiDB-lite"/>
    </source>
</evidence>
<evidence type="ECO:0000313" key="2">
    <source>
        <dbReference type="EMBL" id="MPY61189.1"/>
    </source>
</evidence>
<dbReference type="Pfam" id="PF05443">
    <property type="entry name" value="ROS_MUCR"/>
    <property type="match status" value="1"/>
</dbReference>
<accession>A0A5N8XP53</accession>
<feature type="region of interest" description="Disordered" evidence="1">
    <location>
        <begin position="59"/>
        <end position="149"/>
    </location>
</feature>
<feature type="compositionally biased region" description="Basic and acidic residues" evidence="1">
    <location>
        <begin position="91"/>
        <end position="110"/>
    </location>
</feature>